<protein>
    <recommendedName>
        <fullName evidence="3">ESX-1 secretion-associated protein</fullName>
    </recommendedName>
</protein>
<reference evidence="2" key="1">
    <citation type="journal article" date="2019" name="Int. J. Syst. Evol. Microbiol.">
        <title>The Global Catalogue of Microorganisms (GCM) 10K type strain sequencing project: providing services to taxonomists for standard genome sequencing and annotation.</title>
        <authorList>
            <consortium name="The Broad Institute Genomics Platform"/>
            <consortium name="The Broad Institute Genome Sequencing Center for Infectious Disease"/>
            <person name="Wu L."/>
            <person name="Ma J."/>
        </authorList>
    </citation>
    <scope>NUCLEOTIDE SEQUENCE [LARGE SCALE GENOMIC DNA]</scope>
    <source>
        <strain evidence="2">JCM 14234</strain>
    </source>
</reference>
<dbReference type="RefSeq" id="WP_290706902.1">
    <property type="nucleotide sequence ID" value="NZ_BAAAVS010000055.1"/>
</dbReference>
<evidence type="ECO:0000313" key="2">
    <source>
        <dbReference type="Proteomes" id="UP001501035"/>
    </source>
</evidence>
<accession>A0ABP6LNL4</accession>
<evidence type="ECO:0008006" key="3">
    <source>
        <dbReference type="Google" id="ProtNLM"/>
    </source>
</evidence>
<dbReference type="Proteomes" id="UP001501035">
    <property type="component" value="Unassembled WGS sequence"/>
</dbReference>
<keyword evidence="2" id="KW-1185">Reference proteome</keyword>
<organism evidence="1 2">
    <name type="scientific">Gordonia defluvii</name>
    <dbReference type="NCBI Taxonomy" id="283718"/>
    <lineage>
        <taxon>Bacteria</taxon>
        <taxon>Bacillati</taxon>
        <taxon>Actinomycetota</taxon>
        <taxon>Actinomycetes</taxon>
        <taxon>Mycobacteriales</taxon>
        <taxon>Gordoniaceae</taxon>
        <taxon>Gordonia</taxon>
    </lineage>
</organism>
<dbReference type="EMBL" id="BAAAVS010000055">
    <property type="protein sequence ID" value="GAA3045754.1"/>
    <property type="molecule type" value="Genomic_DNA"/>
</dbReference>
<gene>
    <name evidence="1" type="ORF">GCM10010528_26280</name>
</gene>
<evidence type="ECO:0000313" key="1">
    <source>
        <dbReference type="EMBL" id="GAA3045754.1"/>
    </source>
</evidence>
<dbReference type="InterPro" id="IPR022536">
    <property type="entry name" value="EspC"/>
</dbReference>
<sequence length="105" mass="10687">MTVILHAPTAHRFAAGHRASAEQATASAAALRGDLAPLLPAFGLIGAEFLTALAQVLDRAAHYQDDLGAHHRSIAAATDSGVEGYARTDSGAATRVGGLTGTGRR</sequence>
<comment type="caution">
    <text evidence="1">The sequence shown here is derived from an EMBL/GenBank/DDBJ whole genome shotgun (WGS) entry which is preliminary data.</text>
</comment>
<dbReference type="Pfam" id="PF10824">
    <property type="entry name" value="T7SS_ESX_EspC"/>
    <property type="match status" value="1"/>
</dbReference>
<proteinExistence type="predicted"/>
<name>A0ABP6LNL4_9ACTN</name>